<organism evidence="1 2">
    <name type="scientific">Armillaria ostoyae</name>
    <name type="common">Armillaria root rot fungus</name>
    <dbReference type="NCBI Taxonomy" id="47428"/>
    <lineage>
        <taxon>Eukaryota</taxon>
        <taxon>Fungi</taxon>
        <taxon>Dikarya</taxon>
        <taxon>Basidiomycota</taxon>
        <taxon>Agaricomycotina</taxon>
        <taxon>Agaricomycetes</taxon>
        <taxon>Agaricomycetidae</taxon>
        <taxon>Agaricales</taxon>
        <taxon>Marasmiineae</taxon>
        <taxon>Physalacriaceae</taxon>
        <taxon>Armillaria</taxon>
    </lineage>
</organism>
<reference evidence="2" key="1">
    <citation type="journal article" date="2017" name="Nat. Ecol. Evol.">
        <title>Genome expansion and lineage-specific genetic innovations in the forest pathogenic fungi Armillaria.</title>
        <authorList>
            <person name="Sipos G."/>
            <person name="Prasanna A.N."/>
            <person name="Walter M.C."/>
            <person name="O'Connor E."/>
            <person name="Balint B."/>
            <person name="Krizsan K."/>
            <person name="Kiss B."/>
            <person name="Hess J."/>
            <person name="Varga T."/>
            <person name="Slot J."/>
            <person name="Riley R."/>
            <person name="Boka B."/>
            <person name="Rigling D."/>
            <person name="Barry K."/>
            <person name="Lee J."/>
            <person name="Mihaltcheva S."/>
            <person name="LaButti K."/>
            <person name="Lipzen A."/>
            <person name="Waldron R."/>
            <person name="Moloney N.M."/>
            <person name="Sperisen C."/>
            <person name="Kredics L."/>
            <person name="Vagvoelgyi C."/>
            <person name="Patrignani A."/>
            <person name="Fitzpatrick D."/>
            <person name="Nagy I."/>
            <person name="Doyle S."/>
            <person name="Anderson J.B."/>
            <person name="Grigoriev I.V."/>
            <person name="Gueldener U."/>
            <person name="Muensterkoetter M."/>
            <person name="Nagy L.G."/>
        </authorList>
    </citation>
    <scope>NUCLEOTIDE SEQUENCE [LARGE SCALE GENOMIC DNA]</scope>
    <source>
        <strain evidence="2">C18/9</strain>
    </source>
</reference>
<evidence type="ECO:0000313" key="1">
    <source>
        <dbReference type="EMBL" id="SJL12130.1"/>
    </source>
</evidence>
<proteinExistence type="predicted"/>
<name>A0A284RTR8_ARMOS</name>
<dbReference type="AlphaFoldDB" id="A0A284RTR8"/>
<dbReference type="Proteomes" id="UP000219338">
    <property type="component" value="Unassembled WGS sequence"/>
</dbReference>
<keyword evidence="2" id="KW-1185">Reference proteome</keyword>
<protein>
    <submittedName>
        <fullName evidence="1">Uncharacterized protein</fullName>
    </submittedName>
</protein>
<sequence length="104" mass="11361">MRDIDRVTVGRSPTQSFQATVTPNLAPLLADPWKTTTPSPTAGLMDPFIASTMLTDPKSVGSILVPHLSTQKETLLVFRDIGPDSNVQVPSTIQFICKLQELRL</sequence>
<accession>A0A284RTR8</accession>
<evidence type="ECO:0000313" key="2">
    <source>
        <dbReference type="Proteomes" id="UP000219338"/>
    </source>
</evidence>
<dbReference type="EMBL" id="FUEG01000016">
    <property type="protein sequence ID" value="SJL12130.1"/>
    <property type="molecule type" value="Genomic_DNA"/>
</dbReference>
<gene>
    <name evidence="1" type="ORF">ARMOST_15551</name>
</gene>